<dbReference type="HOGENOM" id="CLU_252939_0_0_1"/>
<dbReference type="Pfam" id="PF20175">
    <property type="entry name" value="Tra1_central"/>
    <property type="match status" value="1"/>
</dbReference>
<organism evidence="2 3">
    <name type="scientific">Oidiodendron maius (strain Zn)</name>
    <dbReference type="NCBI Taxonomy" id="913774"/>
    <lineage>
        <taxon>Eukaryota</taxon>
        <taxon>Fungi</taxon>
        <taxon>Dikarya</taxon>
        <taxon>Ascomycota</taxon>
        <taxon>Pezizomycotina</taxon>
        <taxon>Leotiomycetes</taxon>
        <taxon>Leotiomycetes incertae sedis</taxon>
        <taxon>Myxotrichaceae</taxon>
        <taxon>Oidiodendron</taxon>
    </lineage>
</organism>
<gene>
    <name evidence="2" type="ORF">OIDMADRAFT_149686</name>
</gene>
<feature type="compositionally biased region" description="Low complexity" evidence="1">
    <location>
        <begin position="101"/>
        <end position="117"/>
    </location>
</feature>
<evidence type="ECO:0000313" key="2">
    <source>
        <dbReference type="EMBL" id="KIM93519.1"/>
    </source>
</evidence>
<evidence type="ECO:0000313" key="3">
    <source>
        <dbReference type="Proteomes" id="UP000054321"/>
    </source>
</evidence>
<sequence length="1315" mass="149840">MSLDLDLLAQQLDPDNSDIETIIRVAIQLHDNIQHYVYGEKYARLLEKLAPILFNYLKGPLGSTSNSEKTKVLGDQFKPFLDLTQDVFDQITCNSIPGIPPQAGSQKQKSSPQQGSSVESISDLSLGLQRQTTPKAMTSFKVFALFPIIAKSIFLANPSLVSLYIKRFLLSIKRVLLLKAKAQEIDIAVFRELIRTQVNTLSLLAHLLEGPESQLAQLTELNDLLSILPDRIIGLLKDCSGEMLDVRIELLRTTRGIINQSHRAIFMKKFDELLDERILIGDSLTAIQTLRLHALNMVADFITCMRDTLNGPQIQKVVEVYAKSLQDGFLATNLQRMSVKLLLTITISIAKMPNKVKARHCLIMILGVIGEKFATMNRQYMQKFSGASPDNYLADIAKPIKRDPQGCGVHLVADNETLFEDIMGGLKSIFDVLKECSAGSPIGPYRFIAEEVQVFSKVFRGAANLLRYYKNATTKSQYTNPLELIAESYILRSNLKNHWAKTLVSVFLCIGPTTLHEIFSDDIQSALDRFPELPDILPALIQRYKQMNDLEPFFDMHTGDWANLLVWSAVDTTKHGSQYRGGKAQFFQAIKLRARLIFHTKPSYERIHDEPPDLEKGSLRTLGTRNSPFLAGLCKSLILPFQKPIFAVTSSLCIQHSVKIVIDTILDNPNKRRETWGGGVRAWLCMRLIRPFQQLIFAATSDYCMETSVMITIDALLDIEEAVHRTRNNTLRAKLYKFWNFFPEEFCSLLYRKIEVQKYGRFFAQTLEHPNSEPLRKVAGENVEILIKCAENGTQTMISSIHIMHSLCQLEGKRDWMGKIDSIWFKRVGENLEAHVRKKSLPSHLAAEQASEQLMDIFAKFLEYHHPVGLDDLLRLVESVTTNDFSETHPLCIYIHRYIICEKSIQFRKIFVMQSIEAYATASQKSKTFLIRNIVHPIIRRNSKQESSESPRLVDKAMIESIRAKIWKVGVGSPDDDLTQPGIDRTTMEVLQLTAMLVKYCPPILHDMWPDIIEFCWKYIRREDILIKHAAHVVVGYCVAHYEVPVEIIQTVYISLLESDLREARALVMQALELIAPVLPKLCSVTPDDRNPIWAAAPHQILTEGGRETLVFYFLANNPKIFYKYREKYITLIVQSLRTIAPPSSRPNERRELVLKLMGLVSKWEQQLIEDKREGSDKSEYETIQEDRTEMINYLVEYILNNDPIQSTERINSLHILRNLLQPQCWGDLDLSNIIKTLLEEPNSIVNVLKVVRNVADVRPDVLTTPLQEMVRGTFLKRDDPEILACQYETEITGGKTKSLFEHLNAGGEDVLGRR</sequence>
<dbReference type="SUPFAM" id="SSF48371">
    <property type="entry name" value="ARM repeat"/>
    <property type="match status" value="2"/>
</dbReference>
<dbReference type="STRING" id="913774.A0A0C3GQ36"/>
<accession>A0A0C3GQ36</accession>
<dbReference type="InParanoid" id="A0A0C3GQ36"/>
<reference evidence="2 3" key="1">
    <citation type="submission" date="2014-04" db="EMBL/GenBank/DDBJ databases">
        <authorList>
            <consortium name="DOE Joint Genome Institute"/>
            <person name="Kuo A."/>
            <person name="Martino E."/>
            <person name="Perotto S."/>
            <person name="Kohler A."/>
            <person name="Nagy L.G."/>
            <person name="Floudas D."/>
            <person name="Copeland A."/>
            <person name="Barry K.W."/>
            <person name="Cichocki N."/>
            <person name="Veneault-Fourrey C."/>
            <person name="LaButti K."/>
            <person name="Lindquist E.A."/>
            <person name="Lipzen A."/>
            <person name="Lundell T."/>
            <person name="Morin E."/>
            <person name="Murat C."/>
            <person name="Sun H."/>
            <person name="Tunlid A."/>
            <person name="Henrissat B."/>
            <person name="Grigoriev I.V."/>
            <person name="Hibbett D.S."/>
            <person name="Martin F."/>
            <person name="Nordberg H.P."/>
            <person name="Cantor M.N."/>
            <person name="Hua S.X."/>
        </authorList>
    </citation>
    <scope>NUCLEOTIDE SEQUENCE [LARGE SCALE GENOMIC DNA]</scope>
    <source>
        <strain evidence="2 3">Zn</strain>
    </source>
</reference>
<evidence type="ECO:0000256" key="1">
    <source>
        <dbReference type="SAM" id="MobiDB-lite"/>
    </source>
</evidence>
<name>A0A0C3GQ36_OIDMZ</name>
<feature type="region of interest" description="Disordered" evidence="1">
    <location>
        <begin position="98"/>
        <end position="118"/>
    </location>
</feature>
<dbReference type="Pfam" id="PF20206">
    <property type="entry name" value="Tra1_ring"/>
    <property type="match status" value="1"/>
</dbReference>
<keyword evidence="3" id="KW-1185">Reference proteome</keyword>
<dbReference type="InterPro" id="IPR046805">
    <property type="entry name" value="Tra1_ring"/>
</dbReference>
<dbReference type="OrthoDB" id="5570127at2759"/>
<dbReference type="InterPro" id="IPR016024">
    <property type="entry name" value="ARM-type_fold"/>
</dbReference>
<dbReference type="Proteomes" id="UP000054321">
    <property type="component" value="Unassembled WGS sequence"/>
</dbReference>
<protein>
    <submittedName>
        <fullName evidence="2">Uncharacterized protein</fullName>
    </submittedName>
</protein>
<dbReference type="InterPro" id="IPR046807">
    <property type="entry name" value="Tra1_central"/>
</dbReference>
<proteinExistence type="predicted"/>
<reference evidence="3" key="2">
    <citation type="submission" date="2015-01" db="EMBL/GenBank/DDBJ databases">
        <title>Evolutionary Origins and Diversification of the Mycorrhizal Mutualists.</title>
        <authorList>
            <consortium name="DOE Joint Genome Institute"/>
            <consortium name="Mycorrhizal Genomics Consortium"/>
            <person name="Kohler A."/>
            <person name="Kuo A."/>
            <person name="Nagy L.G."/>
            <person name="Floudas D."/>
            <person name="Copeland A."/>
            <person name="Barry K.W."/>
            <person name="Cichocki N."/>
            <person name="Veneault-Fourrey C."/>
            <person name="LaButti K."/>
            <person name="Lindquist E.A."/>
            <person name="Lipzen A."/>
            <person name="Lundell T."/>
            <person name="Morin E."/>
            <person name="Murat C."/>
            <person name="Riley R."/>
            <person name="Ohm R."/>
            <person name="Sun H."/>
            <person name="Tunlid A."/>
            <person name="Henrissat B."/>
            <person name="Grigoriev I.V."/>
            <person name="Hibbett D.S."/>
            <person name="Martin F."/>
        </authorList>
    </citation>
    <scope>NUCLEOTIDE SEQUENCE [LARGE SCALE GENOMIC DNA]</scope>
    <source>
        <strain evidence="3">Zn</strain>
    </source>
</reference>
<dbReference type="EMBL" id="KN832894">
    <property type="protein sequence ID" value="KIM93519.1"/>
    <property type="molecule type" value="Genomic_DNA"/>
</dbReference>